<proteinExistence type="predicted"/>
<organism evidence="2 3">
    <name type="scientific">Chryseobacterium vrystaatense</name>
    <dbReference type="NCBI Taxonomy" id="307480"/>
    <lineage>
        <taxon>Bacteria</taxon>
        <taxon>Pseudomonadati</taxon>
        <taxon>Bacteroidota</taxon>
        <taxon>Flavobacteriia</taxon>
        <taxon>Flavobacteriales</taxon>
        <taxon>Weeksellaceae</taxon>
        <taxon>Chryseobacterium group</taxon>
        <taxon>Chryseobacterium</taxon>
    </lineage>
</organism>
<feature type="transmembrane region" description="Helical" evidence="1">
    <location>
        <begin position="119"/>
        <end position="140"/>
    </location>
</feature>
<keyword evidence="1" id="KW-0812">Transmembrane</keyword>
<dbReference type="RefSeq" id="WP_073173564.1">
    <property type="nucleotide sequence ID" value="NZ_FQVE01000002.1"/>
</dbReference>
<feature type="transmembrane region" description="Helical" evidence="1">
    <location>
        <begin position="160"/>
        <end position="177"/>
    </location>
</feature>
<feature type="transmembrane region" description="Helical" evidence="1">
    <location>
        <begin position="189"/>
        <end position="210"/>
    </location>
</feature>
<keyword evidence="1" id="KW-0472">Membrane</keyword>
<dbReference type="AlphaFoldDB" id="A0A1M5BJR2"/>
<gene>
    <name evidence="2" type="ORF">SAMN02787073_2283</name>
</gene>
<dbReference type="Proteomes" id="UP000184108">
    <property type="component" value="Unassembled WGS sequence"/>
</dbReference>
<evidence type="ECO:0000256" key="1">
    <source>
        <dbReference type="SAM" id="Phobius"/>
    </source>
</evidence>
<evidence type="ECO:0000313" key="2">
    <source>
        <dbReference type="EMBL" id="SHF42655.1"/>
    </source>
</evidence>
<protein>
    <submittedName>
        <fullName evidence="2">Uncharacterized protein</fullName>
    </submittedName>
</protein>
<sequence>MVKKSVLGKLSSTELESYLKAGNRFTPEAVLMAFEILEERGRTFSEEEKTQICQLIQYKKNQEELKLQEEQEMWEDNITEDPQAIKLFPRNIILLISFIVGTVPGSILLGINFIKLKKYTPAVFTFIFGFIYLPVQYFLVAFMHKINSQNVSSFRKSPEVFAAALGMLFLLLLWASYIPKKLPYRATSYIFPILISLVMIMIIYTNQNLFSSHFLVSLAR</sequence>
<keyword evidence="1" id="KW-1133">Transmembrane helix</keyword>
<name>A0A1M5BJR2_9FLAO</name>
<feature type="transmembrane region" description="Helical" evidence="1">
    <location>
        <begin position="92"/>
        <end position="113"/>
    </location>
</feature>
<dbReference type="EMBL" id="FQVE01000002">
    <property type="protein sequence ID" value="SHF42655.1"/>
    <property type="molecule type" value="Genomic_DNA"/>
</dbReference>
<reference evidence="3" key="1">
    <citation type="submission" date="2016-11" db="EMBL/GenBank/DDBJ databases">
        <authorList>
            <person name="Varghese N."/>
            <person name="Submissions S."/>
        </authorList>
    </citation>
    <scope>NUCLEOTIDE SEQUENCE [LARGE SCALE GENOMIC DNA]</scope>
    <source>
        <strain evidence="3">YR203</strain>
    </source>
</reference>
<accession>A0A1M5BJR2</accession>
<evidence type="ECO:0000313" key="3">
    <source>
        <dbReference type="Proteomes" id="UP000184108"/>
    </source>
</evidence>